<dbReference type="Proteomes" id="UP000807353">
    <property type="component" value="Unassembled WGS sequence"/>
</dbReference>
<name>A0A9P5Y9P0_9AGAR</name>
<dbReference type="AlphaFoldDB" id="A0A9P5Y9P0"/>
<proteinExistence type="predicted"/>
<organism evidence="2 3">
    <name type="scientific">Collybia nuda</name>
    <dbReference type="NCBI Taxonomy" id="64659"/>
    <lineage>
        <taxon>Eukaryota</taxon>
        <taxon>Fungi</taxon>
        <taxon>Dikarya</taxon>
        <taxon>Basidiomycota</taxon>
        <taxon>Agaricomycotina</taxon>
        <taxon>Agaricomycetes</taxon>
        <taxon>Agaricomycetidae</taxon>
        <taxon>Agaricales</taxon>
        <taxon>Tricholomatineae</taxon>
        <taxon>Clitocybaceae</taxon>
        <taxon>Collybia</taxon>
    </lineage>
</organism>
<dbReference type="OrthoDB" id="3162439at2759"/>
<reference evidence="2" key="1">
    <citation type="submission" date="2020-11" db="EMBL/GenBank/DDBJ databases">
        <authorList>
            <consortium name="DOE Joint Genome Institute"/>
            <person name="Ahrendt S."/>
            <person name="Riley R."/>
            <person name="Andreopoulos W."/>
            <person name="Labutti K."/>
            <person name="Pangilinan J."/>
            <person name="Ruiz-Duenas F.J."/>
            <person name="Barrasa J.M."/>
            <person name="Sanchez-Garcia M."/>
            <person name="Camarero S."/>
            <person name="Miyauchi S."/>
            <person name="Serrano A."/>
            <person name="Linde D."/>
            <person name="Babiker R."/>
            <person name="Drula E."/>
            <person name="Ayuso-Fernandez I."/>
            <person name="Pacheco R."/>
            <person name="Padilla G."/>
            <person name="Ferreira P."/>
            <person name="Barriuso J."/>
            <person name="Kellner H."/>
            <person name="Castanera R."/>
            <person name="Alfaro M."/>
            <person name="Ramirez L."/>
            <person name="Pisabarro A.G."/>
            <person name="Kuo A."/>
            <person name="Tritt A."/>
            <person name="Lipzen A."/>
            <person name="He G."/>
            <person name="Yan M."/>
            <person name="Ng V."/>
            <person name="Cullen D."/>
            <person name="Martin F."/>
            <person name="Rosso M.-N."/>
            <person name="Henrissat B."/>
            <person name="Hibbett D."/>
            <person name="Martinez A.T."/>
            <person name="Grigoriev I.V."/>
        </authorList>
    </citation>
    <scope>NUCLEOTIDE SEQUENCE</scope>
    <source>
        <strain evidence="2">CBS 247.69</strain>
    </source>
</reference>
<sequence>MLESPSTGCNCAPEVPKARTLVLCFDGTSNEYDGDNTNIVKFLALLKKDDFNEQISYYQVVSSVSPYYINKLTPIIQPGIGTWFNPGVVSPIFQWCAKILDEAFAWYMDAHVIDGYRFLMQNYRAGDKICIFGSYDPRGFPVAHTLHGIIIVFFPNYLNLPTGALYKVGLLPRDNEQQIPFAYKLYKREDQEGIQLCAGYKQTFSQNVKIHFVGVWDTVASVGVVMGRTLPFTNSNKAIKTFRHALALDEHRGRFRPNYYHRPAPDSAAAALDPEQASPILTKDPGSSNSAGSRKQKIISLKRRGLMSKFWKRRTEILVDVPEEEGDPTDVLEVWFAGCHSDVGGGAVSDSVVNSLANISLRWMVHEVVKSQCGILFDELALQRASIFGIFPGTPVEDSPIQQALEEGDALEPVHDPLKQNVLWWILEIIPLFYFWQDEDGAWHREFSFHLGKGREIQDSHPLFHATVKRRMESSLKYSPRALWTKGSEVYVR</sequence>
<evidence type="ECO:0000313" key="2">
    <source>
        <dbReference type="EMBL" id="KAF9465244.1"/>
    </source>
</evidence>
<protein>
    <recommendedName>
        <fullName evidence="1">T6SS Phospholipase effector Tle1-like catalytic domain-containing protein</fullName>
    </recommendedName>
</protein>
<evidence type="ECO:0000259" key="1">
    <source>
        <dbReference type="Pfam" id="PF09994"/>
    </source>
</evidence>
<feature type="domain" description="T6SS Phospholipase effector Tle1-like catalytic" evidence="1">
    <location>
        <begin position="19"/>
        <end position="367"/>
    </location>
</feature>
<evidence type="ECO:0000313" key="3">
    <source>
        <dbReference type="Proteomes" id="UP000807353"/>
    </source>
</evidence>
<keyword evidence="3" id="KW-1185">Reference proteome</keyword>
<dbReference type="PANTHER" id="PTHR33840:SF2">
    <property type="entry name" value="TLE1 PHOSPHOLIPASE DOMAIN-CONTAINING PROTEIN"/>
    <property type="match status" value="1"/>
</dbReference>
<comment type="caution">
    <text evidence="2">The sequence shown here is derived from an EMBL/GenBank/DDBJ whole genome shotgun (WGS) entry which is preliminary data.</text>
</comment>
<dbReference type="Pfam" id="PF09994">
    <property type="entry name" value="T6SS_Tle1-like_cat"/>
    <property type="match status" value="1"/>
</dbReference>
<dbReference type="EMBL" id="MU150248">
    <property type="protein sequence ID" value="KAF9465244.1"/>
    <property type="molecule type" value="Genomic_DNA"/>
</dbReference>
<dbReference type="InterPro" id="IPR018712">
    <property type="entry name" value="Tle1-like_cat"/>
</dbReference>
<dbReference type="PANTHER" id="PTHR33840">
    <property type="match status" value="1"/>
</dbReference>
<accession>A0A9P5Y9P0</accession>
<gene>
    <name evidence="2" type="ORF">BDZ94DRAFT_1234674</name>
</gene>